<dbReference type="InterPro" id="IPR016747">
    <property type="entry name" value="Phosphotransbutyrylase"/>
</dbReference>
<keyword evidence="1" id="KW-0472">Membrane</keyword>
<protein>
    <submittedName>
        <fullName evidence="3">VanZ like family protein</fullName>
    </submittedName>
</protein>
<dbReference type="EMBL" id="FNDZ01000002">
    <property type="protein sequence ID" value="SDI43504.1"/>
    <property type="molecule type" value="Genomic_DNA"/>
</dbReference>
<proteinExistence type="predicted"/>
<dbReference type="Proteomes" id="UP000183255">
    <property type="component" value="Unassembled WGS sequence"/>
</dbReference>
<feature type="domain" description="VanZ-like" evidence="2">
    <location>
        <begin position="13"/>
        <end position="137"/>
    </location>
</feature>
<keyword evidence="1" id="KW-0812">Transmembrane</keyword>
<dbReference type="PIRSF" id="PIRSF019083">
    <property type="entry name" value="UCP019083_VanZ"/>
    <property type="match status" value="1"/>
</dbReference>
<evidence type="ECO:0000259" key="2">
    <source>
        <dbReference type="Pfam" id="PF04892"/>
    </source>
</evidence>
<name>A0A1G8KJC7_9CLOT</name>
<organism evidence="3 4">
    <name type="scientific">Proteiniclasticum ruminis</name>
    <dbReference type="NCBI Taxonomy" id="398199"/>
    <lineage>
        <taxon>Bacteria</taxon>
        <taxon>Bacillati</taxon>
        <taxon>Bacillota</taxon>
        <taxon>Clostridia</taxon>
        <taxon>Eubacteriales</taxon>
        <taxon>Clostridiaceae</taxon>
        <taxon>Proteiniclasticum</taxon>
    </lineage>
</organism>
<dbReference type="AlphaFoldDB" id="A0A1G8KJC7"/>
<sequence length="161" mass="18417">MKQKLHSYRSLPALSWMGFIFYLSSQDGNASGNLSGGLSDVLYTLLQFLRIPLPEETFHFLLRKGAHFTAYLFLGLLFAFWLEARTLKDYALCLFYSFLYALTDELHQRFVPGRSGELRDVFIDTSGAFTGLVFLSIVSRIRAFYSETAKKKEKSGSHEVF</sequence>
<feature type="transmembrane region" description="Helical" evidence="1">
    <location>
        <begin position="127"/>
        <end position="145"/>
    </location>
</feature>
<evidence type="ECO:0000313" key="3">
    <source>
        <dbReference type="EMBL" id="SDI43504.1"/>
    </source>
</evidence>
<dbReference type="NCBIfam" id="NF037970">
    <property type="entry name" value="vanZ_1"/>
    <property type="match status" value="1"/>
</dbReference>
<evidence type="ECO:0000313" key="4">
    <source>
        <dbReference type="Proteomes" id="UP000183255"/>
    </source>
</evidence>
<dbReference type="Pfam" id="PF04892">
    <property type="entry name" value="VanZ"/>
    <property type="match status" value="1"/>
</dbReference>
<reference evidence="3 4" key="1">
    <citation type="submission" date="2016-10" db="EMBL/GenBank/DDBJ databases">
        <authorList>
            <person name="de Groot N.N."/>
        </authorList>
    </citation>
    <scope>NUCLEOTIDE SEQUENCE [LARGE SCALE GENOMIC DNA]</scope>
    <source>
        <strain evidence="3 4">CGMCC 1.5058</strain>
    </source>
</reference>
<dbReference type="InterPro" id="IPR006976">
    <property type="entry name" value="VanZ-like"/>
</dbReference>
<evidence type="ECO:0000256" key="1">
    <source>
        <dbReference type="SAM" id="Phobius"/>
    </source>
</evidence>
<accession>A0A1G8KJC7</accession>
<feature type="transmembrane region" description="Helical" evidence="1">
    <location>
        <begin position="61"/>
        <end position="82"/>
    </location>
</feature>
<dbReference type="RefSeq" id="WP_074542617.1">
    <property type="nucleotide sequence ID" value="NZ_FNDZ01000002.1"/>
</dbReference>
<keyword evidence="1" id="KW-1133">Transmembrane helix</keyword>
<gene>
    <name evidence="3" type="ORF">SAMN05421804_102337</name>
</gene>